<comment type="cofactor">
    <cofactor evidence="18">
        <name>Mg(2+)</name>
        <dbReference type="ChEBI" id="CHEBI:18420"/>
    </cofactor>
    <text evidence="18">Mn(2+), Zn(2+), Cd(2+) and Co(2+) support activity to lesser extents.</text>
</comment>
<organism evidence="20 21">
    <name type="scientific">Planktothrix agardhii (strain NIVA-CYA 126/8)</name>
    <dbReference type="NCBI Taxonomy" id="388467"/>
    <lineage>
        <taxon>Bacteria</taxon>
        <taxon>Bacillati</taxon>
        <taxon>Cyanobacteriota</taxon>
        <taxon>Cyanophyceae</taxon>
        <taxon>Oscillatoriophycideae</taxon>
        <taxon>Oscillatoriales</taxon>
        <taxon>Microcoleaceae</taxon>
        <taxon>Planktothrix</taxon>
    </lineage>
</organism>
<keyword evidence="4" id="KW-0444">Lipid biosynthesis</keyword>
<evidence type="ECO:0000256" key="1">
    <source>
        <dbReference type="ARBA" id="ARBA00004651"/>
    </source>
</evidence>
<accession>A0A073CGE7</accession>
<keyword evidence="21" id="KW-1185">Reference proteome</keyword>
<keyword evidence="13" id="KW-0594">Phospholipid biosynthesis</keyword>
<name>A0A073CGE7_PLAA1</name>
<dbReference type="Pfam" id="PF01219">
    <property type="entry name" value="DAGK_prokar"/>
    <property type="match status" value="1"/>
</dbReference>
<comment type="similarity">
    <text evidence="2">Belongs to the bacterial diacylglycerol kinase family.</text>
</comment>
<keyword evidence="18" id="KW-0460">Magnesium</keyword>
<evidence type="ECO:0000256" key="7">
    <source>
        <dbReference type="ARBA" id="ARBA00022741"/>
    </source>
</evidence>
<evidence type="ECO:0000313" key="20">
    <source>
        <dbReference type="EMBL" id="KEI66753.1"/>
    </source>
</evidence>
<feature type="transmembrane region" description="Helical" evidence="19">
    <location>
        <begin position="97"/>
        <end position="121"/>
    </location>
</feature>
<dbReference type="STRING" id="388467.A19Y_1757"/>
<evidence type="ECO:0000256" key="9">
    <source>
        <dbReference type="ARBA" id="ARBA00022840"/>
    </source>
</evidence>
<keyword evidence="10 19" id="KW-1133">Transmembrane helix</keyword>
<feature type="binding site" evidence="17">
    <location>
        <begin position="95"/>
        <end position="96"/>
    </location>
    <ligand>
        <name>ATP</name>
        <dbReference type="ChEBI" id="CHEBI:30616"/>
    </ligand>
</feature>
<dbReference type="GO" id="GO:0005524">
    <property type="term" value="F:ATP binding"/>
    <property type="evidence" value="ECO:0007669"/>
    <property type="project" value="UniProtKB-KW"/>
</dbReference>
<keyword evidence="6 19" id="KW-0812">Transmembrane</keyword>
<evidence type="ECO:0000256" key="14">
    <source>
        <dbReference type="ARBA" id="ARBA00023264"/>
    </source>
</evidence>
<evidence type="ECO:0000256" key="17">
    <source>
        <dbReference type="PIRSR" id="PIRSR600829-3"/>
    </source>
</evidence>
<evidence type="ECO:0000256" key="6">
    <source>
        <dbReference type="ARBA" id="ARBA00022692"/>
    </source>
</evidence>
<evidence type="ECO:0000256" key="3">
    <source>
        <dbReference type="ARBA" id="ARBA00022475"/>
    </source>
</evidence>
<keyword evidence="9 17" id="KW-0067">ATP-binding</keyword>
<dbReference type="GO" id="GO:0005886">
    <property type="term" value="C:plasma membrane"/>
    <property type="evidence" value="ECO:0007669"/>
    <property type="project" value="UniProtKB-SubCell"/>
</dbReference>
<keyword evidence="8" id="KW-0418">Kinase</keyword>
<comment type="subcellular location">
    <subcellularLocation>
        <location evidence="1">Cell membrane</location>
        <topology evidence="1">Multi-pass membrane protein</topology>
    </subcellularLocation>
</comment>
<keyword evidence="5" id="KW-0808">Transferase</keyword>
<dbReference type="RefSeq" id="WP_026796262.1">
    <property type="nucleotide sequence ID" value="NZ_CM002803.1"/>
</dbReference>
<proteinExistence type="inferred from homology"/>
<evidence type="ECO:0000256" key="12">
    <source>
        <dbReference type="ARBA" id="ARBA00023136"/>
    </source>
</evidence>
<keyword evidence="3" id="KW-1003">Cell membrane</keyword>
<dbReference type="PANTHER" id="PTHR34299:SF1">
    <property type="entry name" value="DIACYLGLYCEROL KINASE"/>
    <property type="match status" value="1"/>
</dbReference>
<evidence type="ECO:0000256" key="15">
    <source>
        <dbReference type="PIRSR" id="PIRSR600829-1"/>
    </source>
</evidence>
<keyword evidence="12 19" id="KW-0472">Membrane</keyword>
<dbReference type="GO" id="GO:0016301">
    <property type="term" value="F:kinase activity"/>
    <property type="evidence" value="ECO:0007669"/>
    <property type="project" value="UniProtKB-KW"/>
</dbReference>
<evidence type="ECO:0000256" key="4">
    <source>
        <dbReference type="ARBA" id="ARBA00022516"/>
    </source>
</evidence>
<reference evidence="20 21" key="1">
    <citation type="journal article" date="2014" name="Appl. Environ. Microbiol.">
        <title>Elucidation of insertion elements encoded on plasmids and in vitro construction of shuttle vectors from the toxic cyanobacterium Planktothrix.</title>
        <authorList>
            <person name="Christiansen G."/>
            <person name="Goesmann A."/>
            <person name="Kurmayer R."/>
        </authorList>
    </citation>
    <scope>NUCLEOTIDE SEQUENCE [LARGE SCALE GENOMIC DNA]</scope>
    <source>
        <strain evidence="20 21">NIVA-CYA 126/8</strain>
    </source>
</reference>
<dbReference type="HOGENOM" id="CLU_112343_1_0_3"/>
<keyword evidence="18" id="KW-0479">Metal-binding</keyword>
<dbReference type="Gene3D" id="1.10.287.3610">
    <property type="match status" value="1"/>
</dbReference>
<feature type="binding site" evidence="17">
    <location>
        <position position="77"/>
    </location>
    <ligand>
        <name>ATP</name>
        <dbReference type="ChEBI" id="CHEBI:30616"/>
    </ligand>
</feature>
<dbReference type="PANTHER" id="PTHR34299">
    <property type="entry name" value="DIACYLGLYCEROL KINASE"/>
    <property type="match status" value="1"/>
</dbReference>
<feature type="transmembrane region" description="Helical" evidence="19">
    <location>
        <begin position="56"/>
        <end position="76"/>
    </location>
</feature>
<keyword evidence="7 17" id="KW-0547">Nucleotide-binding</keyword>
<feature type="binding site" evidence="18">
    <location>
        <position position="77"/>
    </location>
    <ligand>
        <name>a divalent metal cation</name>
        <dbReference type="ChEBI" id="CHEBI:60240"/>
    </ligand>
</feature>
<dbReference type="Proteomes" id="UP000027395">
    <property type="component" value="Chromosome"/>
</dbReference>
<feature type="active site" description="Proton acceptor" evidence="15">
    <location>
        <position position="70"/>
    </location>
</feature>
<evidence type="ECO:0000256" key="2">
    <source>
        <dbReference type="ARBA" id="ARBA00005967"/>
    </source>
</evidence>
<dbReference type="InterPro" id="IPR036945">
    <property type="entry name" value="DAGK_sf"/>
</dbReference>
<feature type="transmembrane region" description="Helical" evidence="19">
    <location>
        <begin position="21"/>
        <end position="50"/>
    </location>
</feature>
<dbReference type="EMBL" id="CM002803">
    <property type="protein sequence ID" value="KEI66753.1"/>
    <property type="molecule type" value="Genomic_DNA"/>
</dbReference>
<evidence type="ECO:0000256" key="13">
    <source>
        <dbReference type="ARBA" id="ARBA00023209"/>
    </source>
</evidence>
<feature type="binding site" evidence="16">
    <location>
        <position position="70"/>
    </location>
    <ligand>
        <name>substrate</name>
    </ligand>
</feature>
<keyword evidence="11" id="KW-0443">Lipid metabolism</keyword>
<sequence>MSKKFRPPGYHPIRKFKVILSGLYFAVVSDFSVAYKMILSIFVLGLCFVFREWIDFTLILLGTGLMLTAELFNSCIEALCDFMQEQLDERIRIIKDIAAAAAGISILVWATILIIELSHIWNSLKR</sequence>
<keyword evidence="14" id="KW-1208">Phospholipid metabolism</keyword>
<dbReference type="eggNOG" id="COG0818">
    <property type="taxonomic scope" value="Bacteria"/>
</dbReference>
<dbReference type="CDD" id="cd14263">
    <property type="entry name" value="DAGK_IM_like"/>
    <property type="match status" value="1"/>
</dbReference>
<dbReference type="InterPro" id="IPR000829">
    <property type="entry name" value="DAGK"/>
</dbReference>
<dbReference type="GeneID" id="77289727"/>
<evidence type="ECO:0000256" key="11">
    <source>
        <dbReference type="ARBA" id="ARBA00023098"/>
    </source>
</evidence>
<gene>
    <name evidence="20" type="ORF">A19Y_1757</name>
</gene>
<evidence type="ECO:0000256" key="18">
    <source>
        <dbReference type="PIRSR" id="PIRSR600829-4"/>
    </source>
</evidence>
<dbReference type="PATRIC" id="fig|388467.6.peg.1698"/>
<evidence type="ECO:0000256" key="19">
    <source>
        <dbReference type="SAM" id="Phobius"/>
    </source>
</evidence>
<evidence type="ECO:0000256" key="10">
    <source>
        <dbReference type="ARBA" id="ARBA00022989"/>
    </source>
</evidence>
<evidence type="ECO:0000256" key="8">
    <source>
        <dbReference type="ARBA" id="ARBA00022777"/>
    </source>
</evidence>
<evidence type="ECO:0000256" key="5">
    <source>
        <dbReference type="ARBA" id="ARBA00022679"/>
    </source>
</evidence>
<protein>
    <recommendedName>
        <fullName evidence="22">Diacylglycerol kinase</fullName>
    </recommendedName>
</protein>
<evidence type="ECO:0008006" key="22">
    <source>
        <dbReference type="Google" id="ProtNLM"/>
    </source>
</evidence>
<evidence type="ECO:0000313" key="21">
    <source>
        <dbReference type="Proteomes" id="UP000027395"/>
    </source>
</evidence>
<evidence type="ECO:0000256" key="16">
    <source>
        <dbReference type="PIRSR" id="PIRSR600829-2"/>
    </source>
</evidence>
<dbReference type="GO" id="GO:0046872">
    <property type="term" value="F:metal ion binding"/>
    <property type="evidence" value="ECO:0007669"/>
    <property type="project" value="UniProtKB-KW"/>
</dbReference>
<dbReference type="AlphaFoldDB" id="A0A073CGE7"/>
<dbReference type="GO" id="GO:0008654">
    <property type="term" value="P:phospholipid biosynthetic process"/>
    <property type="evidence" value="ECO:0007669"/>
    <property type="project" value="UniProtKB-KW"/>
</dbReference>